<feature type="chain" id="PRO_5034218142" description="Hemerythrin-like domain-containing protein" evidence="1">
    <location>
        <begin position="22"/>
        <end position="280"/>
    </location>
</feature>
<feature type="domain" description="Hemerythrin-like" evidence="2">
    <location>
        <begin position="110"/>
        <end position="193"/>
    </location>
</feature>
<gene>
    <name evidence="3" type="ORF">D9758_004512</name>
</gene>
<proteinExistence type="predicted"/>
<comment type="caution">
    <text evidence="3">The sequence shown here is derived from an EMBL/GenBank/DDBJ whole genome shotgun (WGS) entry which is preliminary data.</text>
</comment>
<keyword evidence="4" id="KW-1185">Reference proteome</keyword>
<dbReference type="AlphaFoldDB" id="A0A8H5GN42"/>
<feature type="signal peptide" evidence="1">
    <location>
        <begin position="1"/>
        <end position="21"/>
    </location>
</feature>
<sequence length="280" mass="31562">MASRLLSPLVVLLAAFASYQLLYPPSTTTVNMSGNEMKAFEDPKVLGYVQKIQQVATPERPALASARAGWAMAWLHLVVWNSFKSAYFYADKYEKDDFQNYVDYALLSAEFLVGHHDAEESSLFPVIEKKVPGSMDKNEAQHQSFLKELGQLVDYLKSAKPDTFDASKYRAQIDTILAPIMEHLADELDTLAPSELLKHFTEEELADINKATHKAQQGQTENAKSLPFLLQNLPPGSPFPPAPKFVTNLLGPWVFYWKYSPLWKYTAYPFKPVLPTSVPQ</sequence>
<dbReference type="PANTHER" id="PTHR38048:SF2">
    <property type="entry name" value="HEMERYTHRIN-LIKE DOMAIN-CONTAINING PROTEIN"/>
    <property type="match status" value="1"/>
</dbReference>
<dbReference type="Gene3D" id="1.20.120.520">
    <property type="entry name" value="nmb1532 protein domain like"/>
    <property type="match status" value="1"/>
</dbReference>
<dbReference type="EMBL" id="JAACJM010000017">
    <property type="protein sequence ID" value="KAF5367952.1"/>
    <property type="molecule type" value="Genomic_DNA"/>
</dbReference>
<dbReference type="Pfam" id="PF01814">
    <property type="entry name" value="Hemerythrin"/>
    <property type="match status" value="1"/>
</dbReference>
<dbReference type="Proteomes" id="UP000559256">
    <property type="component" value="Unassembled WGS sequence"/>
</dbReference>
<keyword evidence="1" id="KW-0732">Signal</keyword>
<dbReference type="CDD" id="cd12108">
    <property type="entry name" value="Hr-like"/>
    <property type="match status" value="1"/>
</dbReference>
<reference evidence="3 4" key="1">
    <citation type="journal article" date="2020" name="ISME J.">
        <title>Uncovering the hidden diversity of litter-decomposition mechanisms in mushroom-forming fungi.</title>
        <authorList>
            <person name="Floudas D."/>
            <person name="Bentzer J."/>
            <person name="Ahren D."/>
            <person name="Johansson T."/>
            <person name="Persson P."/>
            <person name="Tunlid A."/>
        </authorList>
    </citation>
    <scope>NUCLEOTIDE SEQUENCE [LARGE SCALE GENOMIC DNA]</scope>
    <source>
        <strain evidence="3 4">CBS 291.85</strain>
    </source>
</reference>
<evidence type="ECO:0000313" key="3">
    <source>
        <dbReference type="EMBL" id="KAF5367952.1"/>
    </source>
</evidence>
<protein>
    <recommendedName>
        <fullName evidence="2">Hemerythrin-like domain-containing protein</fullName>
    </recommendedName>
</protein>
<dbReference type="OrthoDB" id="58416at2759"/>
<accession>A0A8H5GN42</accession>
<evidence type="ECO:0000313" key="4">
    <source>
        <dbReference type="Proteomes" id="UP000559256"/>
    </source>
</evidence>
<evidence type="ECO:0000259" key="2">
    <source>
        <dbReference type="Pfam" id="PF01814"/>
    </source>
</evidence>
<organism evidence="3 4">
    <name type="scientific">Tetrapyrgos nigripes</name>
    <dbReference type="NCBI Taxonomy" id="182062"/>
    <lineage>
        <taxon>Eukaryota</taxon>
        <taxon>Fungi</taxon>
        <taxon>Dikarya</taxon>
        <taxon>Basidiomycota</taxon>
        <taxon>Agaricomycotina</taxon>
        <taxon>Agaricomycetes</taxon>
        <taxon>Agaricomycetidae</taxon>
        <taxon>Agaricales</taxon>
        <taxon>Marasmiineae</taxon>
        <taxon>Marasmiaceae</taxon>
        <taxon>Tetrapyrgos</taxon>
    </lineage>
</organism>
<name>A0A8H5GN42_9AGAR</name>
<dbReference type="InterPro" id="IPR012312">
    <property type="entry name" value="Hemerythrin-like"/>
</dbReference>
<evidence type="ECO:0000256" key="1">
    <source>
        <dbReference type="SAM" id="SignalP"/>
    </source>
</evidence>
<dbReference type="InterPro" id="IPR053206">
    <property type="entry name" value="Dimeric_xanthone_biosynth"/>
</dbReference>
<dbReference type="PANTHER" id="PTHR38048">
    <property type="entry name" value="EXPRESSED PROTEIN"/>
    <property type="match status" value="1"/>
</dbReference>